<evidence type="ECO:0000256" key="2">
    <source>
        <dbReference type="ARBA" id="ARBA00022695"/>
    </source>
</evidence>
<comment type="caution">
    <text evidence="10">The sequence shown here is derived from an EMBL/GenBank/DDBJ whole genome shotgun (WGS) entry which is preliminary data.</text>
</comment>
<feature type="compositionally biased region" description="Basic and acidic residues" evidence="7">
    <location>
        <begin position="286"/>
        <end position="296"/>
    </location>
</feature>
<dbReference type="Gene3D" id="1.10.4020.10">
    <property type="entry name" value="DNA breaking-rejoining enzymes"/>
    <property type="match status" value="1"/>
</dbReference>
<dbReference type="GO" id="GO:0004519">
    <property type="term" value="F:endonuclease activity"/>
    <property type="evidence" value="ECO:0007669"/>
    <property type="project" value="UniProtKB-KW"/>
</dbReference>
<dbReference type="Gene3D" id="3.10.10.10">
    <property type="entry name" value="HIV Type 1 Reverse Transcriptase, subunit A, domain 1"/>
    <property type="match status" value="1"/>
</dbReference>
<dbReference type="CDD" id="cd09274">
    <property type="entry name" value="RNase_HI_RT_Ty3"/>
    <property type="match status" value="1"/>
</dbReference>
<dbReference type="PANTHER" id="PTHR37984">
    <property type="entry name" value="PROTEIN CBG26694"/>
    <property type="match status" value="1"/>
</dbReference>
<dbReference type="Pfam" id="PF00665">
    <property type="entry name" value="rve"/>
    <property type="match status" value="1"/>
</dbReference>
<name>A0AAD8B4P5_BIOPF</name>
<evidence type="ECO:0000313" key="11">
    <source>
        <dbReference type="Proteomes" id="UP001233172"/>
    </source>
</evidence>
<dbReference type="FunFam" id="1.10.340.70:FF:000001">
    <property type="entry name" value="Retrovirus-related Pol polyprotein from transposon gypsy-like Protein"/>
    <property type="match status" value="1"/>
</dbReference>
<dbReference type="InterPro" id="IPR043502">
    <property type="entry name" value="DNA/RNA_pol_sf"/>
</dbReference>
<keyword evidence="6" id="KW-0695">RNA-directed DNA polymerase</keyword>
<accession>A0AAD8B4P5</accession>
<protein>
    <recommendedName>
        <fullName evidence="12">Reverse transcriptase</fullName>
    </recommendedName>
</protein>
<feature type="compositionally biased region" description="Low complexity" evidence="7">
    <location>
        <begin position="104"/>
        <end position="120"/>
    </location>
</feature>
<dbReference type="InterPro" id="IPR012337">
    <property type="entry name" value="RNaseH-like_sf"/>
</dbReference>
<dbReference type="InterPro" id="IPR050951">
    <property type="entry name" value="Retrovirus_Pol_polyprotein"/>
</dbReference>
<dbReference type="InterPro" id="IPR038269">
    <property type="entry name" value="SCAN_sf"/>
</dbReference>
<keyword evidence="5" id="KW-0378">Hydrolase</keyword>
<keyword evidence="1" id="KW-0808">Transferase</keyword>
<dbReference type="GO" id="GO:0003964">
    <property type="term" value="F:RNA-directed DNA polymerase activity"/>
    <property type="evidence" value="ECO:0007669"/>
    <property type="project" value="UniProtKB-KW"/>
</dbReference>
<dbReference type="PROSITE" id="PS50994">
    <property type="entry name" value="INTEGRASE"/>
    <property type="match status" value="1"/>
</dbReference>
<dbReference type="Gene3D" id="3.10.20.370">
    <property type="match status" value="1"/>
</dbReference>
<evidence type="ECO:0000256" key="4">
    <source>
        <dbReference type="ARBA" id="ARBA00022759"/>
    </source>
</evidence>
<reference evidence="10" key="2">
    <citation type="submission" date="2023-04" db="EMBL/GenBank/DDBJ databases">
        <authorList>
            <person name="Bu L."/>
            <person name="Lu L."/>
            <person name="Laidemitt M.R."/>
            <person name="Zhang S.M."/>
            <person name="Mutuku M."/>
            <person name="Mkoji G."/>
            <person name="Steinauer M."/>
            <person name="Loker E.S."/>
        </authorList>
    </citation>
    <scope>NUCLEOTIDE SEQUENCE</scope>
    <source>
        <strain evidence="10">KasaAsao</strain>
        <tissue evidence="10">Whole Snail</tissue>
    </source>
</reference>
<dbReference type="Gene3D" id="3.30.70.270">
    <property type="match status" value="2"/>
</dbReference>
<evidence type="ECO:0000313" key="10">
    <source>
        <dbReference type="EMBL" id="KAK0046590.1"/>
    </source>
</evidence>
<feature type="compositionally biased region" description="Basic and acidic residues" evidence="7">
    <location>
        <begin position="84"/>
        <end position="97"/>
    </location>
</feature>
<dbReference type="InterPro" id="IPR036397">
    <property type="entry name" value="RNaseH_sf"/>
</dbReference>
<evidence type="ECO:0000256" key="6">
    <source>
        <dbReference type="ARBA" id="ARBA00022918"/>
    </source>
</evidence>
<dbReference type="EMBL" id="JASAOG010000163">
    <property type="protein sequence ID" value="KAK0046590.1"/>
    <property type="molecule type" value="Genomic_DNA"/>
</dbReference>
<evidence type="ECO:0000256" key="5">
    <source>
        <dbReference type="ARBA" id="ARBA00022801"/>
    </source>
</evidence>
<keyword evidence="3" id="KW-0540">Nuclease</keyword>
<feature type="compositionally biased region" description="Polar residues" evidence="7">
    <location>
        <begin position="297"/>
        <end position="321"/>
    </location>
</feature>
<dbReference type="FunFam" id="3.30.420.10:FF:000032">
    <property type="entry name" value="Retrovirus-related Pol polyprotein from transposon 297-like Protein"/>
    <property type="match status" value="1"/>
</dbReference>
<dbReference type="FunFam" id="3.10.20.370:FF:000001">
    <property type="entry name" value="Retrovirus-related Pol polyprotein from transposon 17.6-like protein"/>
    <property type="match status" value="1"/>
</dbReference>
<gene>
    <name evidence="10" type="ORF">Bpfe_023985</name>
</gene>
<dbReference type="SUPFAM" id="SSF53098">
    <property type="entry name" value="Ribonuclease H-like"/>
    <property type="match status" value="1"/>
</dbReference>
<dbReference type="PROSITE" id="PS50878">
    <property type="entry name" value="RT_POL"/>
    <property type="match status" value="1"/>
</dbReference>
<evidence type="ECO:0000259" key="9">
    <source>
        <dbReference type="PROSITE" id="PS50994"/>
    </source>
</evidence>
<dbReference type="GO" id="GO:0003676">
    <property type="term" value="F:nucleic acid binding"/>
    <property type="evidence" value="ECO:0007669"/>
    <property type="project" value="InterPro"/>
</dbReference>
<feature type="region of interest" description="Disordered" evidence="7">
    <location>
        <begin position="286"/>
        <end position="364"/>
    </location>
</feature>
<evidence type="ECO:0000259" key="8">
    <source>
        <dbReference type="PROSITE" id="PS50878"/>
    </source>
</evidence>
<dbReference type="Gene3D" id="1.10.340.70">
    <property type="match status" value="1"/>
</dbReference>
<evidence type="ECO:0000256" key="3">
    <source>
        <dbReference type="ARBA" id="ARBA00022722"/>
    </source>
</evidence>
<dbReference type="PANTHER" id="PTHR37984:SF5">
    <property type="entry name" value="PROTEIN NYNRIN-LIKE"/>
    <property type="match status" value="1"/>
</dbReference>
<dbReference type="SUPFAM" id="SSF56672">
    <property type="entry name" value="DNA/RNA polymerases"/>
    <property type="match status" value="1"/>
</dbReference>
<evidence type="ECO:0000256" key="7">
    <source>
        <dbReference type="SAM" id="MobiDB-lite"/>
    </source>
</evidence>
<dbReference type="Gene3D" id="3.30.420.10">
    <property type="entry name" value="Ribonuclease H-like superfamily/Ribonuclease H"/>
    <property type="match status" value="1"/>
</dbReference>
<dbReference type="GO" id="GO:0016787">
    <property type="term" value="F:hydrolase activity"/>
    <property type="evidence" value="ECO:0007669"/>
    <property type="project" value="UniProtKB-KW"/>
</dbReference>
<dbReference type="Pfam" id="PF00078">
    <property type="entry name" value="RVT_1"/>
    <property type="match status" value="1"/>
</dbReference>
<dbReference type="CDD" id="cd01647">
    <property type="entry name" value="RT_LTR"/>
    <property type="match status" value="1"/>
</dbReference>
<dbReference type="FunFam" id="3.30.70.270:FF:000020">
    <property type="entry name" value="Transposon Tf2-6 polyprotein-like Protein"/>
    <property type="match status" value="1"/>
</dbReference>
<dbReference type="InterPro" id="IPR000477">
    <property type="entry name" value="RT_dom"/>
</dbReference>
<evidence type="ECO:0008006" key="12">
    <source>
        <dbReference type="Google" id="ProtNLM"/>
    </source>
</evidence>
<proteinExistence type="predicted"/>
<dbReference type="Pfam" id="PF17917">
    <property type="entry name" value="RT_RNaseH"/>
    <property type="match status" value="1"/>
</dbReference>
<dbReference type="InterPro" id="IPR043128">
    <property type="entry name" value="Rev_trsase/Diguanyl_cyclase"/>
</dbReference>
<dbReference type="GO" id="GO:0015074">
    <property type="term" value="P:DNA integration"/>
    <property type="evidence" value="ECO:0007669"/>
    <property type="project" value="InterPro"/>
</dbReference>
<keyword evidence="11" id="KW-1185">Reference proteome</keyword>
<keyword evidence="4" id="KW-0255">Endonuclease</keyword>
<feature type="compositionally biased region" description="Basic and acidic residues" evidence="7">
    <location>
        <begin position="351"/>
        <end position="360"/>
    </location>
</feature>
<dbReference type="InterPro" id="IPR001584">
    <property type="entry name" value="Integrase_cat-core"/>
</dbReference>
<evidence type="ECO:0000256" key="1">
    <source>
        <dbReference type="ARBA" id="ARBA00022679"/>
    </source>
</evidence>
<sequence length="1454" mass="164993">MASNTRSKTDSDRKLKIQELTETAALLELEGKDRSDYIRQKLDEWELEERLARERELALEKEKLQLEHERLKNEHELAMERERQATERAKIAQENETARTVAESQPASPASSQGSSSSSPNIPFEPFDEKSESVEVYLTRFEEVARYYSLPKDRWCFRLAQCLRGKAYEAYTKLPSYQREDFEALKEALLVQFELTSESYHKKFRGSRLERKETYVNLCDRLDKYLGKWLALSKMPETFEGLRNLILAEQLRDCLTQETRIYVNEQQVIDPSDIAIAADRYLAARRDTKTRTEDSKPQASTNRANSHQGKTNPPNHKSNQAVHPRPNTPNPTNYRSSHPPPKQWCNFHKNNSHDTKDCRSRGKPTHTLNSICNPAPSDAEALVLAAVSAQSGESPHPPSVEKALVNGRAVTCLNDTGCLVEAVVRESLVSPSDYIEETTQIQTVDLESPPKTLPMALINVESKYVRGRIKAIVMKSPAYDLILGCRYVFLGTPPYPSVSAPVLTRSQVLVEESDSLKVNTIPTEIREAQKQDPSLQKYLRFAQEGEPALGKEQFFFKTGLLYRRGKEPDACNQLVVPKPYRGQVMQTGHASSLSAHQGQSSTLNRIRFHYFWPGMTENIKRYVASCPQCQKMSPKNRIPPVPLGKTPLIETPFKRVSVDILGPLPRTKKRNAYILCVICQASRWPEAAPLSSIDSKHVAEALFNMFTRIGFPEEILTDNGSQFTGKLMKEVYALFNAKHLRSSVYHPQANGLVERFNHTLVTMLKRLIDDKPEEWDTYLPAALFAYREVPHASLGYSPYQIIFGSHPRGPLEILKQTWTKDQLNDEVKTVSKYVKDLQERLQDIRSLARSNLIKARKRQEKYYNRRAKERSLNVGDKVLLLLPKNTNKLQICWQGPFEVMKKISPTNYVIKVGRKEKSYHVNLLKHYLERPSQTDPPRNLMAIAVAEDVKEPKDLVEYPLQAVETHENVTISPQLGAEQTAEVKSMLAEFHDVLSDKPGRTSLERFSMKLLSAEPIKVKAYPLPHAKAEVIKQEVEELLKAGIIAPSVSPYNAPVVLVRKPDGGHRMCIDFRRLNAVAEFQAEPLPDPATIFANLSHARYFSKFDLSRGYYQIEVEPGCRPLLAFSTPQGHYEFQTVPFGLNNSSSVFTRMMRKLLAPIGNLGIHNFIDDILIATETWSEHIALVSSLLLRLRETGLTARPSKCLIGFTRLKFLGHVIQENQLMPDEEKVAQLLEAPRPITKTGVRSFLGMCGYYQKFIPHFNSIAAPLSDLTKKDRPDKLTWNEECELAFQRLKECLTSSPVLKLPDLSRTFVLRTDASGSGLGAVLMQTAEGSDDILFPVAYASRKLNQAESNYATIELECLALVWAIEKFQAFLYGKHFTLQTDHKPLSYLSSSKHLNARLMRWSLLLQPYSFQVEHVPGSQNAAPDFLSRHCVLEPKGLNGYHPSENLNN</sequence>
<dbReference type="InterPro" id="IPR041588">
    <property type="entry name" value="Integrase_H2C2"/>
</dbReference>
<dbReference type="SUPFAM" id="SSF47353">
    <property type="entry name" value="Retrovirus capsid dimerization domain-like"/>
    <property type="match status" value="1"/>
</dbReference>
<keyword evidence="2" id="KW-0548">Nucleotidyltransferase</keyword>
<dbReference type="Pfam" id="PF17921">
    <property type="entry name" value="Integrase_H2C2"/>
    <property type="match status" value="1"/>
</dbReference>
<feature type="region of interest" description="Disordered" evidence="7">
    <location>
        <begin position="84"/>
        <end position="127"/>
    </location>
</feature>
<dbReference type="InterPro" id="IPR041373">
    <property type="entry name" value="RT_RNaseH"/>
</dbReference>
<reference evidence="10" key="1">
    <citation type="journal article" date="2023" name="PLoS Negl. Trop. Dis.">
        <title>A genome sequence for Biomphalaria pfeifferi, the major vector snail for the human-infecting parasite Schistosoma mansoni.</title>
        <authorList>
            <person name="Bu L."/>
            <person name="Lu L."/>
            <person name="Laidemitt M.R."/>
            <person name="Zhang S.M."/>
            <person name="Mutuku M."/>
            <person name="Mkoji G."/>
            <person name="Steinauer M."/>
            <person name="Loker E.S."/>
        </authorList>
    </citation>
    <scope>NUCLEOTIDE SEQUENCE</scope>
    <source>
        <strain evidence="10">KasaAsao</strain>
    </source>
</reference>
<feature type="domain" description="Reverse transcriptase" evidence="8">
    <location>
        <begin position="1039"/>
        <end position="1218"/>
    </location>
</feature>
<dbReference type="Proteomes" id="UP001233172">
    <property type="component" value="Unassembled WGS sequence"/>
</dbReference>
<feature type="domain" description="Integrase catalytic" evidence="9">
    <location>
        <begin position="648"/>
        <end position="806"/>
    </location>
</feature>
<organism evidence="10 11">
    <name type="scientific">Biomphalaria pfeifferi</name>
    <name type="common">Bloodfluke planorb</name>
    <name type="synonym">Freshwater snail</name>
    <dbReference type="NCBI Taxonomy" id="112525"/>
    <lineage>
        <taxon>Eukaryota</taxon>
        <taxon>Metazoa</taxon>
        <taxon>Spiralia</taxon>
        <taxon>Lophotrochozoa</taxon>
        <taxon>Mollusca</taxon>
        <taxon>Gastropoda</taxon>
        <taxon>Heterobranchia</taxon>
        <taxon>Euthyneura</taxon>
        <taxon>Panpulmonata</taxon>
        <taxon>Hygrophila</taxon>
        <taxon>Lymnaeoidea</taxon>
        <taxon>Planorbidae</taxon>
        <taxon>Biomphalaria</taxon>
    </lineage>
</organism>